<accession>A0A1X2HMS0</accession>
<dbReference type="Pfam" id="PF13649">
    <property type="entry name" value="Methyltransf_25"/>
    <property type="match status" value="1"/>
</dbReference>
<dbReference type="InParanoid" id="A0A1X2HMS0"/>
<evidence type="ECO:0000313" key="3">
    <source>
        <dbReference type="EMBL" id="ORZ00651.1"/>
    </source>
</evidence>
<name>A0A1X2HMS0_SYNRA</name>
<protein>
    <recommendedName>
        <fullName evidence="2">Methyltransferase domain-containing protein</fullName>
    </recommendedName>
</protein>
<dbReference type="OrthoDB" id="2013972at2759"/>
<feature type="region of interest" description="Disordered" evidence="1">
    <location>
        <begin position="1"/>
        <end position="126"/>
    </location>
</feature>
<feature type="compositionally biased region" description="Low complexity" evidence="1">
    <location>
        <begin position="138"/>
        <end position="152"/>
    </location>
</feature>
<evidence type="ECO:0000313" key="4">
    <source>
        <dbReference type="Proteomes" id="UP000242180"/>
    </source>
</evidence>
<dbReference type="CDD" id="cd02440">
    <property type="entry name" value="AdoMet_MTases"/>
    <property type="match status" value="1"/>
</dbReference>
<dbReference type="AlphaFoldDB" id="A0A1X2HMS0"/>
<gene>
    <name evidence="3" type="ORF">BCR43DRAFT_511626</name>
</gene>
<feature type="compositionally biased region" description="Polar residues" evidence="1">
    <location>
        <begin position="96"/>
        <end position="105"/>
    </location>
</feature>
<dbReference type="Proteomes" id="UP000242180">
    <property type="component" value="Unassembled WGS sequence"/>
</dbReference>
<evidence type="ECO:0000256" key="1">
    <source>
        <dbReference type="SAM" id="MobiDB-lite"/>
    </source>
</evidence>
<reference evidence="3 4" key="1">
    <citation type="submission" date="2016-07" db="EMBL/GenBank/DDBJ databases">
        <title>Pervasive Adenine N6-methylation of Active Genes in Fungi.</title>
        <authorList>
            <consortium name="DOE Joint Genome Institute"/>
            <person name="Mondo S.J."/>
            <person name="Dannebaum R.O."/>
            <person name="Kuo R.C."/>
            <person name="Labutti K."/>
            <person name="Haridas S."/>
            <person name="Kuo A."/>
            <person name="Salamov A."/>
            <person name="Ahrendt S.R."/>
            <person name="Lipzen A."/>
            <person name="Sullivan W."/>
            <person name="Andreopoulos W.B."/>
            <person name="Clum A."/>
            <person name="Lindquist E."/>
            <person name="Daum C."/>
            <person name="Ramamoorthy G.K."/>
            <person name="Gryganskyi A."/>
            <person name="Culley D."/>
            <person name="Magnuson J.K."/>
            <person name="James T.Y."/>
            <person name="O'Malley M.A."/>
            <person name="Stajich J.E."/>
            <person name="Spatafora J.W."/>
            <person name="Visel A."/>
            <person name="Grigoriev I.V."/>
        </authorList>
    </citation>
    <scope>NUCLEOTIDE SEQUENCE [LARGE SCALE GENOMIC DNA]</scope>
    <source>
        <strain evidence="3 4">NRRL 2496</strain>
    </source>
</reference>
<feature type="domain" description="Methyltransferase" evidence="2">
    <location>
        <begin position="315"/>
        <end position="406"/>
    </location>
</feature>
<organism evidence="3 4">
    <name type="scientific">Syncephalastrum racemosum</name>
    <name type="common">Filamentous fungus</name>
    <dbReference type="NCBI Taxonomy" id="13706"/>
    <lineage>
        <taxon>Eukaryota</taxon>
        <taxon>Fungi</taxon>
        <taxon>Fungi incertae sedis</taxon>
        <taxon>Mucoromycota</taxon>
        <taxon>Mucoromycotina</taxon>
        <taxon>Mucoromycetes</taxon>
        <taxon>Mucorales</taxon>
        <taxon>Syncephalastraceae</taxon>
        <taxon>Syncephalastrum</taxon>
    </lineage>
</organism>
<feature type="region of interest" description="Disordered" evidence="1">
    <location>
        <begin position="228"/>
        <end position="259"/>
    </location>
</feature>
<sequence length="562" mass="63592">MGNALHKASRDSEDQGTDTRYYHTRPFSTDPSHDYKTVLASPFKRDKSPERPSLPRWPSSEGSTSQNSYLSEPVSDGATRRVTEPTLGAPDANDQLRMSRSSNDLYSLKEKGSTTSSGKHSRKGSRWKFRAGWLSPSSIRSTVSSPTSPPASLLYQETHRSPSSPVSPDRSESSGGGTYFKSDANKDHPSDQMDTLTTAYLSVVNSRLQQKQQRESQDMHHLLPVQSALPLSPRSSHKSHKSVSSDQSYAPPPLHPPQHEGERLIQELYSSPDFEQERKRDMDIAQRTHYLIKHIWGRNHRMRLKDPSLIVHWWCSTGHWCYEMATEYPDAKVVGIDYGTVRNSTGRPPNLELRKVAIHDGCTGLEAFEDNSVDCVMLRSVWCVNAPDHRWHSLLEQVFRILKPGGACEIYEPDLGLSSKGPNMTVLDEWTVHFLESIAVHRDILMHLDDILVDVGFDADTLQTDAMELPVGEWAKSGTLKETGYLIKDYVERRYKQAKQWICHANDISYEVYCDTLTKALNECEPAETHVTWLYYGARKPLVIESSIQDVLEPDNENEPNV</sequence>
<dbReference type="InterPro" id="IPR041698">
    <property type="entry name" value="Methyltransf_25"/>
</dbReference>
<feature type="compositionally biased region" description="Polar residues" evidence="1">
    <location>
        <begin position="60"/>
        <end position="70"/>
    </location>
</feature>
<evidence type="ECO:0000259" key="2">
    <source>
        <dbReference type="Pfam" id="PF13649"/>
    </source>
</evidence>
<proteinExistence type="predicted"/>
<dbReference type="InterPro" id="IPR029063">
    <property type="entry name" value="SAM-dependent_MTases_sf"/>
</dbReference>
<dbReference type="STRING" id="13706.A0A1X2HMS0"/>
<dbReference type="Gene3D" id="3.40.50.150">
    <property type="entry name" value="Vaccinia Virus protein VP39"/>
    <property type="match status" value="1"/>
</dbReference>
<comment type="caution">
    <text evidence="3">The sequence shown here is derived from an EMBL/GenBank/DDBJ whole genome shotgun (WGS) entry which is preliminary data.</text>
</comment>
<keyword evidence="4" id="KW-1185">Reference proteome</keyword>
<dbReference type="EMBL" id="MCGN01000002">
    <property type="protein sequence ID" value="ORZ00651.1"/>
    <property type="molecule type" value="Genomic_DNA"/>
</dbReference>
<feature type="region of interest" description="Disordered" evidence="1">
    <location>
        <begin position="138"/>
        <end position="192"/>
    </location>
</feature>
<dbReference type="SUPFAM" id="SSF53335">
    <property type="entry name" value="S-adenosyl-L-methionine-dependent methyltransferases"/>
    <property type="match status" value="1"/>
</dbReference>
<dbReference type="OMA" id="WICHAND"/>